<evidence type="ECO:0000256" key="1">
    <source>
        <dbReference type="ARBA" id="ARBA00005142"/>
    </source>
</evidence>
<dbReference type="GO" id="GO:0004170">
    <property type="term" value="F:dUTP diphosphatase activity"/>
    <property type="evidence" value="ECO:0007669"/>
    <property type="project" value="UniProtKB-UniRule"/>
</dbReference>
<keyword evidence="5" id="KW-0460">Magnesium</keyword>
<comment type="similarity">
    <text evidence="2 5">Belongs to the dUTPase family.</text>
</comment>
<evidence type="ECO:0000256" key="3">
    <source>
        <dbReference type="ARBA" id="ARBA00022801"/>
    </source>
</evidence>
<dbReference type="Gene3D" id="2.70.40.10">
    <property type="match status" value="1"/>
</dbReference>
<accession>A0A0P4WC52</accession>
<comment type="pathway">
    <text evidence="1 5">Pyrimidine metabolism; dUMP biosynthesis; dUMP from dCTP (dUTP route): step 2/2.</text>
</comment>
<reference evidence="7" key="1">
    <citation type="submission" date="2015-09" db="EMBL/GenBank/DDBJ databases">
        <title>Scylla olivacea transcriptome.</title>
        <authorList>
            <person name="Ikhwanuddin M."/>
        </authorList>
    </citation>
    <scope>NUCLEOTIDE SEQUENCE</scope>
</reference>
<name>A0A0P4WC52_SCYOL</name>
<evidence type="ECO:0000256" key="4">
    <source>
        <dbReference type="ARBA" id="ARBA00023080"/>
    </source>
</evidence>
<dbReference type="NCBIfam" id="NF001862">
    <property type="entry name" value="PRK00601.1"/>
    <property type="match status" value="1"/>
</dbReference>
<dbReference type="EMBL" id="GDRN01069621">
    <property type="protein sequence ID" value="JAI64012.1"/>
    <property type="molecule type" value="Transcribed_RNA"/>
</dbReference>
<comment type="cofactor">
    <cofactor evidence="5">
        <name>Mg(2+)</name>
        <dbReference type="ChEBI" id="CHEBI:18420"/>
    </cofactor>
</comment>
<dbReference type="GO" id="GO:0046081">
    <property type="term" value="P:dUTP catabolic process"/>
    <property type="evidence" value="ECO:0007669"/>
    <property type="project" value="UniProtKB-UniRule"/>
</dbReference>
<dbReference type="InterPro" id="IPR029054">
    <property type="entry name" value="dUTPase-like"/>
</dbReference>
<dbReference type="GO" id="GO:0000287">
    <property type="term" value="F:magnesium ion binding"/>
    <property type="evidence" value="ECO:0007669"/>
    <property type="project" value="UniProtKB-UniRule"/>
</dbReference>
<dbReference type="AlphaFoldDB" id="A0A0P4WC52"/>
<dbReference type="CDD" id="cd07557">
    <property type="entry name" value="trimeric_dUTPase"/>
    <property type="match status" value="1"/>
</dbReference>
<keyword evidence="5" id="KW-0479">Metal-binding</keyword>
<dbReference type="PANTHER" id="PTHR11241:SF0">
    <property type="entry name" value="DEOXYURIDINE 5'-TRIPHOSPHATE NUCLEOTIDOHYDROLASE"/>
    <property type="match status" value="1"/>
</dbReference>
<dbReference type="InterPro" id="IPR008181">
    <property type="entry name" value="dUTPase"/>
</dbReference>
<protein>
    <recommendedName>
        <fullName evidence="5">Deoxyuridine 5'-triphosphate nucleotidohydrolase</fullName>
        <shortName evidence="5">dUTPase</shortName>
        <ecNumber evidence="5">3.6.1.23</ecNumber>
    </recommendedName>
    <alternativeName>
        <fullName evidence="5">dUTP pyrophosphatase</fullName>
    </alternativeName>
</protein>
<evidence type="ECO:0000259" key="6">
    <source>
        <dbReference type="Pfam" id="PF00692"/>
    </source>
</evidence>
<dbReference type="NCBIfam" id="TIGR00576">
    <property type="entry name" value="dut"/>
    <property type="match status" value="1"/>
</dbReference>
<dbReference type="InterPro" id="IPR036157">
    <property type="entry name" value="dUTPase-like_sf"/>
</dbReference>
<dbReference type="UniPathway" id="UPA00610">
    <property type="reaction ID" value="UER00666"/>
</dbReference>
<sequence length="121" mass="13320">MPNLSLSPRSAYDMVVPAEGKALVKTDIQVELPEDCYGRVAPRSGLSWKNHIDVGAGVIDQDYRGNVGVVLFNHAKVDFAVKKGDRVAQLICERIIYPEIEEVEEISETERGEDGFGSTGR</sequence>
<dbReference type="PANTHER" id="PTHR11241">
    <property type="entry name" value="DEOXYURIDINE 5'-TRIPHOSPHATE NUCLEOTIDOHYDROLASE"/>
    <property type="match status" value="1"/>
</dbReference>
<comment type="catalytic activity">
    <reaction evidence="5">
        <text>dUTP + H2O = dUMP + diphosphate + H(+)</text>
        <dbReference type="Rhea" id="RHEA:10248"/>
        <dbReference type="ChEBI" id="CHEBI:15377"/>
        <dbReference type="ChEBI" id="CHEBI:15378"/>
        <dbReference type="ChEBI" id="CHEBI:33019"/>
        <dbReference type="ChEBI" id="CHEBI:61555"/>
        <dbReference type="ChEBI" id="CHEBI:246422"/>
        <dbReference type="EC" id="3.6.1.23"/>
    </reaction>
</comment>
<keyword evidence="4 5" id="KW-0546">Nucleotide metabolism</keyword>
<dbReference type="EC" id="3.6.1.23" evidence="5"/>
<evidence type="ECO:0000313" key="7">
    <source>
        <dbReference type="EMBL" id="JAI64012.1"/>
    </source>
</evidence>
<dbReference type="GO" id="GO:0006226">
    <property type="term" value="P:dUMP biosynthetic process"/>
    <property type="evidence" value="ECO:0007669"/>
    <property type="project" value="UniProtKB-UniRule"/>
</dbReference>
<organism evidence="7">
    <name type="scientific">Scylla olivacea</name>
    <name type="common">Orange mud crab</name>
    <name type="synonym">Cancer olivacea</name>
    <dbReference type="NCBI Taxonomy" id="85551"/>
    <lineage>
        <taxon>Eukaryota</taxon>
        <taxon>Metazoa</taxon>
        <taxon>Ecdysozoa</taxon>
        <taxon>Arthropoda</taxon>
        <taxon>Crustacea</taxon>
        <taxon>Multicrustacea</taxon>
        <taxon>Malacostraca</taxon>
        <taxon>Eumalacostraca</taxon>
        <taxon>Eucarida</taxon>
        <taxon>Decapoda</taxon>
        <taxon>Pleocyemata</taxon>
        <taxon>Brachyura</taxon>
        <taxon>Eubrachyura</taxon>
        <taxon>Portunoidea</taxon>
        <taxon>Portunidae</taxon>
        <taxon>Portuninae</taxon>
        <taxon>Scylla</taxon>
    </lineage>
</organism>
<evidence type="ECO:0000256" key="2">
    <source>
        <dbReference type="ARBA" id="ARBA00006581"/>
    </source>
</evidence>
<dbReference type="InterPro" id="IPR033704">
    <property type="entry name" value="dUTPase_trimeric"/>
</dbReference>
<keyword evidence="3 5" id="KW-0378">Hydrolase</keyword>
<dbReference type="SUPFAM" id="SSF51283">
    <property type="entry name" value="dUTPase-like"/>
    <property type="match status" value="1"/>
</dbReference>
<comment type="function">
    <text evidence="5">Involved in nucleotide metabolism via production of dUMP, the immediate precursor of thymidine nucleotides, and decreases the intracellular concentration of dUTP so that uracil cannot be incorporated into DNA.</text>
</comment>
<proteinExistence type="inferred from homology"/>
<evidence type="ECO:0000256" key="5">
    <source>
        <dbReference type="RuleBase" id="RU367024"/>
    </source>
</evidence>
<feature type="domain" description="dUTPase-like" evidence="6">
    <location>
        <begin position="10"/>
        <end position="120"/>
    </location>
</feature>
<dbReference type="Pfam" id="PF00692">
    <property type="entry name" value="dUTPase"/>
    <property type="match status" value="1"/>
</dbReference>